<reference evidence="7" key="1">
    <citation type="submission" date="2020-05" db="EMBL/GenBank/DDBJ databases">
        <authorList>
            <person name="Chiriac C."/>
            <person name="Salcher M."/>
            <person name="Ghai R."/>
            <person name="Kavagutti S V."/>
        </authorList>
    </citation>
    <scope>NUCLEOTIDE SEQUENCE</scope>
</reference>
<keyword evidence="4" id="KW-0408">Iron</keyword>
<dbReference type="GO" id="GO:0016020">
    <property type="term" value="C:membrane"/>
    <property type="evidence" value="ECO:0007669"/>
    <property type="project" value="TreeGrafter"/>
</dbReference>
<dbReference type="InterPro" id="IPR006963">
    <property type="entry name" value="Mopterin_OxRdtase_4Fe-4S_dom"/>
</dbReference>
<dbReference type="PANTHER" id="PTHR43105">
    <property type="entry name" value="RESPIRATORY NITRATE REDUCTASE"/>
    <property type="match status" value="1"/>
</dbReference>
<keyword evidence="3" id="KW-0560">Oxidoreductase</keyword>
<dbReference type="PROSITE" id="PS51669">
    <property type="entry name" value="4FE4S_MOW_BIS_MGD"/>
    <property type="match status" value="1"/>
</dbReference>
<keyword evidence="1" id="KW-0004">4Fe-4S</keyword>
<keyword evidence="5" id="KW-0411">Iron-sulfur</keyword>
<keyword evidence="2" id="KW-0479">Metal-binding</keyword>
<organism evidence="7">
    <name type="scientific">freshwater metagenome</name>
    <dbReference type="NCBI Taxonomy" id="449393"/>
    <lineage>
        <taxon>unclassified sequences</taxon>
        <taxon>metagenomes</taxon>
        <taxon>ecological metagenomes</taxon>
    </lineage>
</organism>
<accession>A0A6J5YEY3</accession>
<evidence type="ECO:0000256" key="5">
    <source>
        <dbReference type="ARBA" id="ARBA00023014"/>
    </source>
</evidence>
<dbReference type="Gene3D" id="3.40.50.740">
    <property type="match status" value="1"/>
</dbReference>
<name>A0A6J5YEY3_9ZZZZ</name>
<dbReference type="Gene3D" id="2.40.40.20">
    <property type="match status" value="1"/>
</dbReference>
<sequence length="758" mass="80960">MTGVESGMATDTIHHRTCPLCEASCGLELTIRDGAVLRIRGDRDNVLSRGFICPKGSALQKLHEDPDRLRAPIVRRGDDPATATWEQVSWDEAFAIVEEGLRGVQDRHGRDSVAAYFGNPGVHSLGAVIFNAPLIRAMGSKNIYSASTVDQMPKHVSSGYLFGNPISIPVPDLDRTDFLFMLGANPYESNGSLCTAPDFPGRMKDIRDRGGRIVTVDPRNTKTAQNSDEWIPIRPGTDAHLLVSMLQVLFAEDLVDLGSVAEFTSGVEEIAAAVAPFTPERAAAITGIPAETIVRLARELATAPTAAVYGRIGTHTVEFGSLASWAAEALNICTGNLDSPGGMMFPLAAHESGRGKGKGRGFTTGRRHSRVRNYPEIRSEFPVATLAEEITTPGDGQVRALITVAGNPALSTPSADRLDAALNELEFMVCVDPWLNETTRHANVILPPPSALERSDYHLAFLAMAVHNFAEWSGPLFPTDSLQESDILARLALIVTGPEAGSDPQALYDLMIDGALQGAIALPDSPIADRTVDELKAIVTADPDRMAVDHIVDIMIRTGAYGDWFGADPDGLSLDVLADSPHGVDLGDLKPRLPSHLRTESGTIELANPAIVRDFARLEASFTGPLADPSTLVLVGRRDLRSNNSWMHNVNVLVKGKERCTLNVHPDDAERFGLTDGGEATVASRVGSLVIPVEVTTDILRGVVSIPHGWGHSLPGVRAGIAVGRPGVNTNVLTDPEQLDPLSGNAVLNGIPVTVVPA</sequence>
<dbReference type="InterPro" id="IPR006657">
    <property type="entry name" value="MoPterin_dinucl-bd_dom"/>
</dbReference>
<evidence type="ECO:0000256" key="2">
    <source>
        <dbReference type="ARBA" id="ARBA00022723"/>
    </source>
</evidence>
<dbReference type="GO" id="GO:0051539">
    <property type="term" value="F:4 iron, 4 sulfur cluster binding"/>
    <property type="evidence" value="ECO:0007669"/>
    <property type="project" value="UniProtKB-KW"/>
</dbReference>
<dbReference type="InterPro" id="IPR006656">
    <property type="entry name" value="Mopterin_OxRdtase"/>
</dbReference>
<dbReference type="InterPro" id="IPR050123">
    <property type="entry name" value="Prok_molybdopt-oxidoreductase"/>
</dbReference>
<dbReference type="InterPro" id="IPR009010">
    <property type="entry name" value="Asp_de-COase-like_dom_sf"/>
</dbReference>
<protein>
    <submittedName>
        <fullName evidence="7">Unannotated protein</fullName>
    </submittedName>
</protein>
<dbReference type="EMBL" id="CAEMXZ010000021">
    <property type="protein sequence ID" value="CAB4322951.1"/>
    <property type="molecule type" value="Genomic_DNA"/>
</dbReference>
<dbReference type="AlphaFoldDB" id="A0A6J5YEY3"/>
<dbReference type="GO" id="GO:0046872">
    <property type="term" value="F:metal ion binding"/>
    <property type="evidence" value="ECO:0007669"/>
    <property type="project" value="UniProtKB-KW"/>
</dbReference>
<dbReference type="GO" id="GO:0016491">
    <property type="term" value="F:oxidoreductase activity"/>
    <property type="evidence" value="ECO:0007669"/>
    <property type="project" value="UniProtKB-KW"/>
</dbReference>
<dbReference type="Pfam" id="PF01568">
    <property type="entry name" value="Molydop_binding"/>
    <property type="match status" value="1"/>
</dbReference>
<dbReference type="CDD" id="cd02782">
    <property type="entry name" value="MopB_CT_1"/>
    <property type="match status" value="1"/>
</dbReference>
<evidence type="ECO:0000256" key="1">
    <source>
        <dbReference type="ARBA" id="ARBA00022485"/>
    </source>
</evidence>
<dbReference type="SMART" id="SM00926">
    <property type="entry name" value="Molybdop_Fe4S4"/>
    <property type="match status" value="1"/>
</dbReference>
<dbReference type="Pfam" id="PF00384">
    <property type="entry name" value="Molybdopterin"/>
    <property type="match status" value="1"/>
</dbReference>
<evidence type="ECO:0000259" key="6">
    <source>
        <dbReference type="PROSITE" id="PS51669"/>
    </source>
</evidence>
<evidence type="ECO:0000256" key="4">
    <source>
        <dbReference type="ARBA" id="ARBA00023004"/>
    </source>
</evidence>
<evidence type="ECO:0000313" key="7">
    <source>
        <dbReference type="EMBL" id="CAB4322951.1"/>
    </source>
</evidence>
<evidence type="ECO:0000256" key="3">
    <source>
        <dbReference type="ARBA" id="ARBA00023002"/>
    </source>
</evidence>
<gene>
    <name evidence="7" type="ORF">UFOPK1392_00692</name>
</gene>
<dbReference type="Pfam" id="PF04879">
    <property type="entry name" value="Molybdop_Fe4S4"/>
    <property type="match status" value="1"/>
</dbReference>
<dbReference type="GO" id="GO:0043546">
    <property type="term" value="F:molybdopterin cofactor binding"/>
    <property type="evidence" value="ECO:0007669"/>
    <property type="project" value="InterPro"/>
</dbReference>
<dbReference type="SUPFAM" id="SSF53706">
    <property type="entry name" value="Formate dehydrogenase/DMSO reductase, domains 1-3"/>
    <property type="match status" value="1"/>
</dbReference>
<feature type="domain" description="4Fe-4S Mo/W bis-MGD-type" evidence="6">
    <location>
        <begin position="11"/>
        <end position="67"/>
    </location>
</feature>
<dbReference type="Gene3D" id="2.20.25.90">
    <property type="entry name" value="ADC-like domains"/>
    <property type="match status" value="1"/>
</dbReference>
<dbReference type="SUPFAM" id="SSF50692">
    <property type="entry name" value="ADC-like"/>
    <property type="match status" value="1"/>
</dbReference>
<dbReference type="Gene3D" id="3.40.228.10">
    <property type="entry name" value="Dimethylsulfoxide Reductase, domain 2"/>
    <property type="match status" value="1"/>
</dbReference>
<dbReference type="PANTHER" id="PTHR43105:SF9">
    <property type="entry name" value="NADPH-FE(3+) OXIDOREDUCTASE SUBUNIT ALPHA"/>
    <property type="match status" value="1"/>
</dbReference>
<proteinExistence type="predicted"/>